<dbReference type="GO" id="GO:0016020">
    <property type="term" value="C:membrane"/>
    <property type="evidence" value="ECO:0007669"/>
    <property type="project" value="UniProtKB-SubCell"/>
</dbReference>
<keyword evidence="5 10" id="KW-1133">Transmembrane helix</keyword>
<feature type="compositionally biased region" description="Basic and acidic residues" evidence="9">
    <location>
        <begin position="337"/>
        <end position="352"/>
    </location>
</feature>
<keyword evidence="7 10" id="KW-0472">Membrane</keyword>
<dbReference type="EMBL" id="LVLJ01000695">
    <property type="protein sequence ID" value="OAE33000.1"/>
    <property type="molecule type" value="Genomic_DNA"/>
</dbReference>
<comment type="caution">
    <text evidence="11">The sequence shown here is derived from an EMBL/GenBank/DDBJ whole genome shotgun (WGS) entry which is preliminary data.</text>
</comment>
<comment type="similarity">
    <text evidence="8">Belongs to the CemA family.</text>
</comment>
<evidence type="ECO:0000256" key="4">
    <source>
        <dbReference type="ARBA" id="ARBA00022781"/>
    </source>
</evidence>
<accession>A0A176WIE5</accession>
<evidence type="ECO:0000256" key="1">
    <source>
        <dbReference type="ARBA" id="ARBA00004141"/>
    </source>
</evidence>
<dbReference type="InterPro" id="IPR004282">
    <property type="entry name" value="CemA"/>
</dbReference>
<dbReference type="Pfam" id="PF03040">
    <property type="entry name" value="CemA"/>
    <property type="match status" value="1"/>
</dbReference>
<evidence type="ECO:0000256" key="9">
    <source>
        <dbReference type="SAM" id="MobiDB-lite"/>
    </source>
</evidence>
<feature type="region of interest" description="Disordered" evidence="9">
    <location>
        <begin position="321"/>
        <end position="352"/>
    </location>
</feature>
<reference evidence="11" key="1">
    <citation type="submission" date="2016-03" db="EMBL/GenBank/DDBJ databases">
        <title>Mechanisms controlling the formation of the plant cell surface in tip-growing cells are functionally conserved among land plants.</title>
        <authorList>
            <person name="Honkanen S."/>
            <person name="Jones V.A."/>
            <person name="Morieri G."/>
            <person name="Champion C."/>
            <person name="Hetherington A.J."/>
            <person name="Kelly S."/>
            <person name="Saint-Marcoux D."/>
            <person name="Proust H."/>
            <person name="Prescott H."/>
            <person name="Dolan L."/>
        </authorList>
    </citation>
    <scope>NUCLEOTIDE SEQUENCE [LARGE SCALE GENOMIC DNA]</scope>
    <source>
        <tissue evidence="11">Whole gametophyte</tissue>
    </source>
</reference>
<feature type="region of interest" description="Disordered" evidence="9">
    <location>
        <begin position="231"/>
        <end position="266"/>
    </location>
</feature>
<evidence type="ECO:0008006" key="13">
    <source>
        <dbReference type="Google" id="ProtNLM"/>
    </source>
</evidence>
<dbReference type="PANTHER" id="PTHR33650:SF1">
    <property type="entry name" value="CHLOROPLAST ENVELOPE MEMBRANE PROTEIN"/>
    <property type="match status" value="1"/>
</dbReference>
<evidence type="ECO:0000256" key="5">
    <source>
        <dbReference type="ARBA" id="ARBA00022989"/>
    </source>
</evidence>
<evidence type="ECO:0000256" key="6">
    <source>
        <dbReference type="ARBA" id="ARBA00023065"/>
    </source>
</evidence>
<keyword evidence="4" id="KW-0375">Hydrogen ion transport</keyword>
<protein>
    <recommendedName>
        <fullName evidence="13">Chloroplast envelope membrane protein</fullName>
    </recommendedName>
</protein>
<evidence type="ECO:0000313" key="12">
    <source>
        <dbReference type="Proteomes" id="UP000077202"/>
    </source>
</evidence>
<keyword evidence="2" id="KW-0813">Transport</keyword>
<evidence type="ECO:0000256" key="8">
    <source>
        <dbReference type="ARBA" id="ARBA00043980"/>
    </source>
</evidence>
<keyword evidence="12" id="KW-1185">Reference proteome</keyword>
<comment type="subcellular location">
    <subcellularLocation>
        <location evidence="1">Membrane</location>
        <topology evidence="1">Multi-pass membrane protein</topology>
    </subcellularLocation>
</comment>
<feature type="transmembrane region" description="Helical" evidence="10">
    <location>
        <begin position="574"/>
        <end position="595"/>
    </location>
</feature>
<dbReference type="AlphaFoldDB" id="A0A176WIE5"/>
<keyword evidence="6" id="KW-0406">Ion transport</keyword>
<evidence type="ECO:0000256" key="2">
    <source>
        <dbReference type="ARBA" id="ARBA00022448"/>
    </source>
</evidence>
<dbReference type="PANTHER" id="PTHR33650">
    <property type="entry name" value="CHLOROPLAST ENVELOPE MEMBRANE PROTEIN-RELATED"/>
    <property type="match status" value="1"/>
</dbReference>
<proteinExistence type="inferred from homology"/>
<dbReference type="GO" id="GO:1902600">
    <property type="term" value="P:proton transmembrane transport"/>
    <property type="evidence" value="ECO:0007669"/>
    <property type="project" value="UniProtKB-KW"/>
</dbReference>
<sequence>MGELLHCREALPSSSHVPFGSSASLSRAAFSRSYDVKFRRLSAFNALGTASSGQRLRRSFAGEENCQSSCDGCTFHRFSVRSSTWTAGLRGHFSRTGDDRAAKTYGGFCTDHRAKRNEFDHGKLNGTDGITESKALFRAGPSTLCCTGREGICSQFSKFDIHCCGRRVHSHSSYFLNTLTPLQSSLVRSRNVYYRDPTIFYRKRSSHIVNAKSNSWWKDFLFKQLNDDDIVYGEDEEDDGPDGPEDFEDEADFISNINGDNGEIDPDPDEVDRLLSDDRKFFSWQQKREAIDELREYQETERDPDSRDWEDWLDESWSDPITAGRGKDGGWYTPQSEWEKEGVPRDAPKKPERGMNRTIKELLLRIFENQEEVEDDLNFEERVFRFTSQSTAKFVTILILVPWAVDFFVHDFVMVPFLRRWVEEVPLAAKVLDLKESQKLHLIEELKLERQRVRFEAEIGKAPPLTDEELNEHIREEALELREELREENRQAFGNLWSDALAGFTVFLLLVLNPSQVAIMRTTGDRLFTNISDTGKAFIIILGTDIFLGYHSESGWETVIEMLLDHYGLEASQASIYIFVAIVPVTIDACFKLWVFRYLTRLSPSAAATFREMKRH</sequence>
<dbReference type="Proteomes" id="UP000077202">
    <property type="component" value="Unassembled WGS sequence"/>
</dbReference>
<evidence type="ECO:0000256" key="7">
    <source>
        <dbReference type="ARBA" id="ARBA00023136"/>
    </source>
</evidence>
<name>A0A176WIE5_MARPO</name>
<feature type="compositionally biased region" description="Acidic residues" evidence="9">
    <location>
        <begin position="231"/>
        <end position="252"/>
    </location>
</feature>
<gene>
    <name evidence="11" type="ORF">AXG93_1913s1010</name>
</gene>
<keyword evidence="3 10" id="KW-0812">Transmembrane</keyword>
<evidence type="ECO:0000256" key="3">
    <source>
        <dbReference type="ARBA" id="ARBA00022692"/>
    </source>
</evidence>
<organism evidence="11 12">
    <name type="scientific">Marchantia polymorpha subsp. ruderalis</name>
    <dbReference type="NCBI Taxonomy" id="1480154"/>
    <lineage>
        <taxon>Eukaryota</taxon>
        <taxon>Viridiplantae</taxon>
        <taxon>Streptophyta</taxon>
        <taxon>Embryophyta</taxon>
        <taxon>Marchantiophyta</taxon>
        <taxon>Marchantiopsida</taxon>
        <taxon>Marchantiidae</taxon>
        <taxon>Marchantiales</taxon>
        <taxon>Marchantiaceae</taxon>
        <taxon>Marchantia</taxon>
    </lineage>
</organism>
<evidence type="ECO:0000313" key="11">
    <source>
        <dbReference type="EMBL" id="OAE33000.1"/>
    </source>
</evidence>
<evidence type="ECO:0000256" key="10">
    <source>
        <dbReference type="SAM" id="Phobius"/>
    </source>
</evidence>